<dbReference type="AlphaFoldDB" id="V5GH86"/>
<sequence>MSRRVVFKMSEEMQCTPPELLEIANTSVATLIPTKSRKIYENAYDKFINWAKENNAHIYSENVMIAYFTRLSRTLKSSTLWAQYSMVKSKLNIEHNVNIEKYSKLITFLKRQGENYKPKKSKVLSKKEFDEFLNKAPDDKYLATKVCTF</sequence>
<evidence type="ECO:0000313" key="1">
    <source>
        <dbReference type="EMBL" id="JAB63369.1"/>
    </source>
</evidence>
<proteinExistence type="predicted"/>
<name>V5GH86_ANOGL</name>
<dbReference type="EMBL" id="GALX01005097">
    <property type="protein sequence ID" value="JAB63369.1"/>
    <property type="molecule type" value="Transcribed_RNA"/>
</dbReference>
<reference evidence="1" key="1">
    <citation type="submission" date="2013-07" db="EMBL/GenBank/DDBJ databases">
        <title>Midgut Transcriptome Profiling of Anoplphora glabripennis, a Lignocellulose Degrading, Wood-Boring Cerambycid.</title>
        <authorList>
            <person name="Scully E.D."/>
            <person name="Hoover K."/>
            <person name="Carlson J.E."/>
            <person name="Tien M."/>
            <person name="Geib S.M."/>
        </authorList>
    </citation>
    <scope>NUCLEOTIDE SEQUENCE</scope>
</reference>
<accession>V5GH86</accession>
<organism evidence="1">
    <name type="scientific">Anoplophora glabripennis</name>
    <name type="common">Asian longhorn beetle</name>
    <name type="synonym">Anoplophora nobilis</name>
    <dbReference type="NCBI Taxonomy" id="217634"/>
    <lineage>
        <taxon>Eukaryota</taxon>
        <taxon>Metazoa</taxon>
        <taxon>Ecdysozoa</taxon>
        <taxon>Arthropoda</taxon>
        <taxon>Hexapoda</taxon>
        <taxon>Insecta</taxon>
        <taxon>Pterygota</taxon>
        <taxon>Neoptera</taxon>
        <taxon>Endopterygota</taxon>
        <taxon>Coleoptera</taxon>
        <taxon>Polyphaga</taxon>
        <taxon>Cucujiformia</taxon>
        <taxon>Chrysomeloidea</taxon>
        <taxon>Cerambycidae</taxon>
        <taxon>Lamiinae</taxon>
        <taxon>Lamiini</taxon>
        <taxon>Anoplophora</taxon>
    </lineage>
</organism>
<protein>
    <submittedName>
        <fullName evidence="1">Uncharacterized protein</fullName>
    </submittedName>
</protein>